<dbReference type="OrthoDB" id="3360544at2759"/>
<evidence type="ECO:0000313" key="4">
    <source>
        <dbReference type="EMBL" id="PFH62662.1"/>
    </source>
</evidence>
<reference evidence="4 5" key="1">
    <citation type="journal article" date="2015" name="BMC Genomics">
        <title>Gene expression during zombie ant biting behavior reflects the complexity underlying fungal parasitic behavioral manipulation.</title>
        <authorList>
            <person name="de Bekker C."/>
            <person name="Ohm R.A."/>
            <person name="Loreto R.G."/>
            <person name="Sebastian A."/>
            <person name="Albert I."/>
            <person name="Merrow M."/>
            <person name="Brachmann A."/>
            <person name="Hughes D.P."/>
        </authorList>
    </citation>
    <scope>NUCLEOTIDE SEQUENCE [LARGE SCALE GENOMIC DNA]</scope>
    <source>
        <strain evidence="4 5">SC16a</strain>
    </source>
</reference>
<name>A0A2A9PP54_OPHUN</name>
<organism evidence="4 5">
    <name type="scientific">Ophiocordyceps unilateralis</name>
    <name type="common">Zombie-ant fungus</name>
    <name type="synonym">Torrubia unilateralis</name>
    <dbReference type="NCBI Taxonomy" id="268505"/>
    <lineage>
        <taxon>Eukaryota</taxon>
        <taxon>Fungi</taxon>
        <taxon>Dikarya</taxon>
        <taxon>Ascomycota</taxon>
        <taxon>Pezizomycotina</taxon>
        <taxon>Sordariomycetes</taxon>
        <taxon>Hypocreomycetidae</taxon>
        <taxon>Hypocreales</taxon>
        <taxon>Ophiocordycipitaceae</taxon>
        <taxon>Ophiocordyceps</taxon>
    </lineage>
</organism>
<dbReference type="Gene3D" id="3.40.50.1970">
    <property type="match status" value="1"/>
</dbReference>
<keyword evidence="5" id="KW-1185">Reference proteome</keyword>
<reference evidence="4 5" key="2">
    <citation type="journal article" date="2017" name="Sci. Rep.">
        <title>Ant-infecting Ophiocordyceps genomes reveal a high diversity of potential behavioral manipulation genes and a possible major role for enterotoxins.</title>
        <authorList>
            <person name="de Bekker C."/>
            <person name="Ohm R.A."/>
            <person name="Evans H.C."/>
            <person name="Brachmann A."/>
            <person name="Hughes D.P."/>
        </authorList>
    </citation>
    <scope>NUCLEOTIDE SEQUENCE [LARGE SCALE GENOMIC DNA]</scope>
    <source>
        <strain evidence="4 5">SC16a</strain>
    </source>
</reference>
<sequence>MNADACRSLVIGPAPTRAEPNPNRAYCGDDPVSVATPIQRSAPLTLALPLPCIVFRHGQRSLACLLDLLRLTLLVIIGDHEGCSPPSSPLERPRVMKSSSTPVDATSLPSTISTAFVTSPTSSSPPAVYSPTRRGSASAPGDGAFSASPVSPSASSTSSDASSAPSSLSEVSSPSPPPAFPRVVYGPGTVTRLAQELGRLHLSKPLVVSSPSRISLARRIQTLIPNLDSRILDSAVVSVPPSVVDDALDRITDRDAVVSVGGASAVGLASAISCRKGIPHICIPTTYSGSEMMPPLLGASSARHLSRISSSDSFTSSSSSSNLSNTAANCAASSSGRRRHQKRPRQHRSSRQTSASHLLISTVRDPRVPPAVVIYDEELTASSLTCFSAPSATVALARSAEARACPTAVDDTAPWSYLCLPGV</sequence>
<feature type="compositionally biased region" description="Polar residues" evidence="2">
    <location>
        <begin position="97"/>
        <end position="112"/>
    </location>
</feature>
<evidence type="ECO:0000313" key="5">
    <source>
        <dbReference type="Proteomes" id="UP000037136"/>
    </source>
</evidence>
<dbReference type="EMBL" id="LAZP02000021">
    <property type="protein sequence ID" value="PFH62662.1"/>
    <property type="molecule type" value="Genomic_DNA"/>
</dbReference>
<feature type="domain" description="Alcohol dehydrogenase iron-type/glycerol dehydrogenase GldA" evidence="3">
    <location>
        <begin position="182"/>
        <end position="293"/>
    </location>
</feature>
<dbReference type="Proteomes" id="UP000037136">
    <property type="component" value="Unassembled WGS sequence"/>
</dbReference>
<dbReference type="SUPFAM" id="SSF56796">
    <property type="entry name" value="Dehydroquinate synthase-like"/>
    <property type="match status" value="1"/>
</dbReference>
<feature type="compositionally biased region" description="Basic residues" evidence="2">
    <location>
        <begin position="336"/>
        <end position="350"/>
    </location>
</feature>
<proteinExistence type="predicted"/>
<evidence type="ECO:0000256" key="1">
    <source>
        <dbReference type="ARBA" id="ARBA00023002"/>
    </source>
</evidence>
<accession>A0A2A9PP54</accession>
<evidence type="ECO:0000259" key="3">
    <source>
        <dbReference type="Pfam" id="PF00465"/>
    </source>
</evidence>
<dbReference type="GO" id="GO:0046872">
    <property type="term" value="F:metal ion binding"/>
    <property type="evidence" value="ECO:0007669"/>
    <property type="project" value="InterPro"/>
</dbReference>
<feature type="region of interest" description="Disordered" evidence="2">
    <location>
        <begin position="82"/>
        <end position="183"/>
    </location>
</feature>
<feature type="compositionally biased region" description="Low complexity" evidence="2">
    <location>
        <begin position="144"/>
        <end position="173"/>
    </location>
</feature>
<feature type="compositionally biased region" description="Low complexity" evidence="2">
    <location>
        <begin position="113"/>
        <end position="132"/>
    </location>
</feature>
<protein>
    <recommendedName>
        <fullName evidence="3">Alcohol dehydrogenase iron-type/glycerol dehydrogenase GldA domain-containing protein</fullName>
    </recommendedName>
</protein>
<feature type="region of interest" description="Disordered" evidence="2">
    <location>
        <begin position="310"/>
        <end position="357"/>
    </location>
</feature>
<feature type="compositionally biased region" description="Low complexity" evidence="2">
    <location>
        <begin position="310"/>
        <end position="335"/>
    </location>
</feature>
<comment type="caution">
    <text evidence="4">The sequence shown here is derived from an EMBL/GenBank/DDBJ whole genome shotgun (WGS) entry which is preliminary data.</text>
</comment>
<gene>
    <name evidence="4" type="ORF">XA68_12533</name>
</gene>
<dbReference type="InterPro" id="IPR001670">
    <property type="entry name" value="ADH_Fe/GldA"/>
</dbReference>
<keyword evidence="1" id="KW-0560">Oxidoreductase</keyword>
<dbReference type="GO" id="GO:0016491">
    <property type="term" value="F:oxidoreductase activity"/>
    <property type="evidence" value="ECO:0007669"/>
    <property type="project" value="UniProtKB-KW"/>
</dbReference>
<dbReference type="AlphaFoldDB" id="A0A2A9PP54"/>
<dbReference type="STRING" id="268505.A0A2A9PP54"/>
<evidence type="ECO:0000256" key="2">
    <source>
        <dbReference type="SAM" id="MobiDB-lite"/>
    </source>
</evidence>
<dbReference type="Pfam" id="PF00465">
    <property type="entry name" value="Fe-ADH"/>
    <property type="match status" value="1"/>
</dbReference>